<keyword evidence="1" id="KW-0175">Coiled coil</keyword>
<accession>A0A1J4J4S3</accession>
<feature type="coiled-coil region" evidence="1">
    <location>
        <begin position="121"/>
        <end position="352"/>
    </location>
</feature>
<dbReference type="Gene3D" id="1.10.287.1490">
    <property type="match status" value="1"/>
</dbReference>
<reference evidence="2" key="1">
    <citation type="submission" date="2016-10" db="EMBL/GenBank/DDBJ databases">
        <authorList>
            <person name="Benchimol M."/>
            <person name="Almeida L.G."/>
            <person name="Vasconcelos A.T."/>
            <person name="Perreira-Neves A."/>
            <person name="Rosa I.A."/>
            <person name="Tasca T."/>
            <person name="Bogo M.R."/>
            <person name="de Souza W."/>
        </authorList>
    </citation>
    <scope>NUCLEOTIDE SEQUENCE [LARGE SCALE GENOMIC DNA]</scope>
    <source>
        <strain evidence="2">K</strain>
    </source>
</reference>
<dbReference type="InterPro" id="IPR013083">
    <property type="entry name" value="Znf_RING/FYVE/PHD"/>
</dbReference>
<proteinExistence type="predicted"/>
<dbReference type="EMBL" id="MLAK01001326">
    <property type="protein sequence ID" value="OHS94326.1"/>
    <property type="molecule type" value="Genomic_DNA"/>
</dbReference>
<protein>
    <recommendedName>
        <fullName evidence="4">RING-type domain-containing protein</fullName>
    </recommendedName>
</protein>
<dbReference type="AlphaFoldDB" id="A0A1J4J4S3"/>
<dbReference type="Proteomes" id="UP000179807">
    <property type="component" value="Unassembled WGS sequence"/>
</dbReference>
<gene>
    <name evidence="2" type="ORF">TRFO_11181</name>
</gene>
<evidence type="ECO:0000313" key="3">
    <source>
        <dbReference type="Proteomes" id="UP000179807"/>
    </source>
</evidence>
<dbReference type="OrthoDB" id="2436455at2759"/>
<name>A0A1J4J4S3_9EUKA</name>
<dbReference type="VEuPathDB" id="TrichDB:TRFO_11181"/>
<dbReference type="CDD" id="cd16449">
    <property type="entry name" value="RING-HC"/>
    <property type="match status" value="1"/>
</dbReference>
<sequence length="472" mass="54182">MTNPNEPALSSTDQVILARLIRMPGLGEEIRQRITVFKQKFIDSTNQVRNQRVMLSKLVSGYEEKSKNCTIHKSQIQMLQVQLDNVLQEIEDLKFNSAEILQMQDQIEEQQTILDQMNHLFEETLSQKEKAKVNKKNIKQEIVRTENNITQLRAALQVQWDKHSNLTRTLRIHETQGQQLRQSIDETQKAITEMEAKAEVWRRESNSSEQRIEDEITQLEKEIADAEQQITDVSNEKNEAISSYQQQIANLNKEIDSHNDKIKDQVREIGSLKAKIESIVEETQQLKESSQSDIEQLEEKKKILCDLMAQLAERMALPETQTKEIAALEMENRELTKRRDELKELWQNSTDEVESLADKISRARIAKYDPAAQEAAIKERILRDSAIRVQEIVDAASKSVSCGQCGQFLETPVTLVPCGHSVCYSHKYQQMEGPICPVCGERSARAFVDNSLAVVVSKFMYIRDVLMLLGNK</sequence>
<dbReference type="SUPFAM" id="SSF57850">
    <property type="entry name" value="RING/U-box"/>
    <property type="match status" value="1"/>
</dbReference>
<comment type="caution">
    <text evidence="2">The sequence shown here is derived from an EMBL/GenBank/DDBJ whole genome shotgun (WGS) entry which is preliminary data.</text>
</comment>
<organism evidence="2 3">
    <name type="scientific">Tritrichomonas foetus</name>
    <dbReference type="NCBI Taxonomy" id="1144522"/>
    <lineage>
        <taxon>Eukaryota</taxon>
        <taxon>Metamonada</taxon>
        <taxon>Parabasalia</taxon>
        <taxon>Tritrichomonadida</taxon>
        <taxon>Tritrichomonadidae</taxon>
        <taxon>Tritrichomonas</taxon>
    </lineage>
</organism>
<keyword evidence="3" id="KW-1185">Reference proteome</keyword>
<evidence type="ECO:0000256" key="1">
    <source>
        <dbReference type="SAM" id="Coils"/>
    </source>
</evidence>
<evidence type="ECO:0000313" key="2">
    <source>
        <dbReference type="EMBL" id="OHS94326.1"/>
    </source>
</evidence>
<evidence type="ECO:0008006" key="4">
    <source>
        <dbReference type="Google" id="ProtNLM"/>
    </source>
</evidence>
<dbReference type="GeneID" id="94830588"/>
<dbReference type="RefSeq" id="XP_068347463.1">
    <property type="nucleotide sequence ID" value="XM_068495884.1"/>
</dbReference>
<dbReference type="Gene3D" id="3.30.40.10">
    <property type="entry name" value="Zinc/RING finger domain, C3HC4 (zinc finger)"/>
    <property type="match status" value="1"/>
</dbReference>